<comment type="caution">
    <text evidence="2">The sequence shown here is derived from an EMBL/GenBank/DDBJ whole genome shotgun (WGS) entry which is preliminary data.</text>
</comment>
<protein>
    <submittedName>
        <fullName evidence="2">Uncharacterized protein</fullName>
    </submittedName>
</protein>
<keyword evidence="3" id="KW-1185">Reference proteome</keyword>
<evidence type="ECO:0000313" key="3">
    <source>
        <dbReference type="Proteomes" id="UP001221757"/>
    </source>
</evidence>
<dbReference type="EMBL" id="JARKIE010000206">
    <property type="protein sequence ID" value="KAJ7667069.1"/>
    <property type="molecule type" value="Genomic_DNA"/>
</dbReference>
<dbReference type="Proteomes" id="UP001221757">
    <property type="component" value="Unassembled WGS sequence"/>
</dbReference>
<sequence length="116" mass="12979">MTYTLPATPSVLPNGDLESEHAAVLNSLRPKSRLIFERYIRVVTSPSWYEVMLARREFMKARGTPINRPLPLDMLAMRNIASRRAAEASTQMPPNRGQGAAVQRSTFNVRDAHCGP</sequence>
<feature type="region of interest" description="Disordered" evidence="1">
    <location>
        <begin position="84"/>
        <end position="116"/>
    </location>
</feature>
<dbReference type="AlphaFoldDB" id="A0AAD7CZZ5"/>
<evidence type="ECO:0000313" key="2">
    <source>
        <dbReference type="EMBL" id="KAJ7667069.1"/>
    </source>
</evidence>
<evidence type="ECO:0000256" key="1">
    <source>
        <dbReference type="SAM" id="MobiDB-lite"/>
    </source>
</evidence>
<name>A0AAD7CZZ5_MYCRO</name>
<gene>
    <name evidence="2" type="ORF">B0H17DRAFT_1142956</name>
</gene>
<organism evidence="2 3">
    <name type="scientific">Mycena rosella</name>
    <name type="common">Pink bonnet</name>
    <name type="synonym">Agaricus rosellus</name>
    <dbReference type="NCBI Taxonomy" id="1033263"/>
    <lineage>
        <taxon>Eukaryota</taxon>
        <taxon>Fungi</taxon>
        <taxon>Dikarya</taxon>
        <taxon>Basidiomycota</taxon>
        <taxon>Agaricomycotina</taxon>
        <taxon>Agaricomycetes</taxon>
        <taxon>Agaricomycetidae</taxon>
        <taxon>Agaricales</taxon>
        <taxon>Marasmiineae</taxon>
        <taxon>Mycenaceae</taxon>
        <taxon>Mycena</taxon>
    </lineage>
</organism>
<accession>A0AAD7CZZ5</accession>
<reference evidence="2" key="1">
    <citation type="submission" date="2023-03" db="EMBL/GenBank/DDBJ databases">
        <title>Massive genome expansion in bonnet fungi (Mycena s.s.) driven by repeated elements and novel gene families across ecological guilds.</title>
        <authorList>
            <consortium name="Lawrence Berkeley National Laboratory"/>
            <person name="Harder C.B."/>
            <person name="Miyauchi S."/>
            <person name="Viragh M."/>
            <person name="Kuo A."/>
            <person name="Thoen E."/>
            <person name="Andreopoulos B."/>
            <person name="Lu D."/>
            <person name="Skrede I."/>
            <person name="Drula E."/>
            <person name="Henrissat B."/>
            <person name="Morin E."/>
            <person name="Kohler A."/>
            <person name="Barry K."/>
            <person name="LaButti K."/>
            <person name="Morin E."/>
            <person name="Salamov A."/>
            <person name="Lipzen A."/>
            <person name="Mereny Z."/>
            <person name="Hegedus B."/>
            <person name="Baldrian P."/>
            <person name="Stursova M."/>
            <person name="Weitz H."/>
            <person name="Taylor A."/>
            <person name="Grigoriev I.V."/>
            <person name="Nagy L.G."/>
            <person name="Martin F."/>
            <person name="Kauserud H."/>
        </authorList>
    </citation>
    <scope>NUCLEOTIDE SEQUENCE</scope>
    <source>
        <strain evidence="2">CBHHK067</strain>
    </source>
</reference>
<proteinExistence type="predicted"/>